<evidence type="ECO:0000256" key="1">
    <source>
        <dbReference type="SAM" id="MobiDB-lite"/>
    </source>
</evidence>
<evidence type="ECO:0000313" key="2">
    <source>
        <dbReference type="EMBL" id="CAB1367693.1"/>
    </source>
</evidence>
<dbReference type="KEGG" id="doe:DENOEST_0528"/>
<evidence type="ECO:0000313" key="3">
    <source>
        <dbReference type="Proteomes" id="UP000515733"/>
    </source>
</evidence>
<dbReference type="AlphaFoldDB" id="A0A6S6XUA3"/>
<feature type="region of interest" description="Disordered" evidence="1">
    <location>
        <begin position="343"/>
        <end position="364"/>
    </location>
</feature>
<gene>
    <name evidence="2" type="ORF">DENOEST_0528</name>
</gene>
<dbReference type="EMBL" id="LR778301">
    <property type="protein sequence ID" value="CAB1367693.1"/>
    <property type="molecule type" value="Genomic_DNA"/>
</dbReference>
<sequence>MFSVQSGRGQQVFQGRQVLLGSVVMSQVAQFGSVIFGLTFDGTTLPENLASDRRQQAHQHAQQAGFACSVPALQIQQFPSIEGKAEMGKQLALATYTLEILGLQHEFGWTGWVDWVALDAWERGSLPADGKIQKLDMQKSLPSGNLLSRRGAAARGTLLGHAVAALAREKGDEGDPVMAFAAVLSPENVGHADGCAAGHGLEGIWMAIGAGQPQGMGLVGKAHMGHFLGVAHDDVQVQHFHFTLAPQAFPGGDAALPQGAHPVWEAVAVVGQDGGGLLDPLQAAQVRIAGIVIAFPLKSPARRRVDGFHGWQREGRLHCRRGFHAGGRLELCPPFLVPGLEQTRQQPQAEQGGQPGTVTGVVFHGRSSGASDVAREQAADKSPHPLAQAFVPCPASGVGQGHGGEPCVVKV</sequence>
<organism evidence="2 3">
    <name type="scientific">Denitratisoma oestradiolicum</name>
    <dbReference type="NCBI Taxonomy" id="311182"/>
    <lineage>
        <taxon>Bacteria</taxon>
        <taxon>Pseudomonadati</taxon>
        <taxon>Pseudomonadota</taxon>
        <taxon>Betaproteobacteria</taxon>
        <taxon>Nitrosomonadales</taxon>
        <taxon>Sterolibacteriaceae</taxon>
        <taxon>Denitratisoma</taxon>
    </lineage>
</organism>
<protein>
    <submittedName>
        <fullName evidence="2">Uncharacterized protein</fullName>
    </submittedName>
</protein>
<feature type="compositionally biased region" description="Low complexity" evidence="1">
    <location>
        <begin position="343"/>
        <end position="362"/>
    </location>
</feature>
<dbReference type="Proteomes" id="UP000515733">
    <property type="component" value="Chromosome"/>
</dbReference>
<name>A0A6S6XUA3_9PROT</name>
<keyword evidence="3" id="KW-1185">Reference proteome</keyword>
<reference evidence="2 3" key="1">
    <citation type="submission" date="2020-03" db="EMBL/GenBank/DDBJ databases">
        <authorList>
            <consortium name="Genoscope - CEA"/>
            <person name="William W."/>
        </authorList>
    </citation>
    <scope>NUCLEOTIDE SEQUENCE [LARGE SCALE GENOMIC DNA]</scope>
    <source>
        <strain evidence="3">DSM 16959</strain>
    </source>
</reference>
<accession>A0A6S6XUA3</accession>
<proteinExistence type="predicted"/>